<keyword evidence="1" id="KW-0732">Signal</keyword>
<dbReference type="RefSeq" id="WP_013043033.1">
    <property type="nucleotide sequence ID" value="NC_014008.1"/>
</dbReference>
<evidence type="ECO:0000313" key="3">
    <source>
        <dbReference type="Proteomes" id="UP000000925"/>
    </source>
</evidence>
<name>D5EIR2_CORAD</name>
<proteinExistence type="predicted"/>
<keyword evidence="3" id="KW-1185">Reference proteome</keyword>
<dbReference type="HOGENOM" id="CLU_468287_0_0_0"/>
<dbReference type="EMBL" id="CP001998">
    <property type="protein sequence ID" value="ADE54311.1"/>
    <property type="molecule type" value="Genomic_DNA"/>
</dbReference>
<evidence type="ECO:0000256" key="1">
    <source>
        <dbReference type="SAM" id="SignalP"/>
    </source>
</evidence>
<gene>
    <name evidence="2" type="ordered locus">Caka_1291</name>
</gene>
<dbReference type="STRING" id="583355.Caka_1291"/>
<dbReference type="Proteomes" id="UP000000925">
    <property type="component" value="Chromosome"/>
</dbReference>
<dbReference type="AlphaFoldDB" id="D5EIR2"/>
<feature type="signal peptide" evidence="1">
    <location>
        <begin position="1"/>
        <end position="33"/>
    </location>
</feature>
<sequence length="582" mass="62151">MITKRTGQAIYRRRLHAYLQLTGLLCAVWTASAQDVNWSVDQYSVLGTDSTQFENSFTPTDFTADNYDADLYERPISSGFDEYYNYVDIKYTYVGLDNEWFYYAIELVGTKGGDLEGQYGFEVDFDGDNRGDFYFFLTDAKSSDVQSVSWTSKTVQAWEDADGDIGGLDPFVGEGNFGSNGFETEREKEGSNVRARIGRDSNGNAIDNIIEIAVRQSFVGNPATAGSLRGWASKGGQSHQNMLWNDNYTINDLGSLQLGYISNFYEGDNSGGVGSGLTLILIGVDVTANDTAEEGDAGTTVDYPYTIANDADGGTDTINITATSSNGWQIELYDSAGTTLIATDTDGDGDWDTLNAPAEDTDGNGDPDTDEIAGQVGVDYIFRVSIPNGATPGDTDTLTVAGTTLKVDGDGNTQSDSDSSVTTVSVQVLPTFTVLKMVSVDDGNENDGDDFYIPGERVIYKVVVTNSGQGSPDQDSVTISDTLPDEIDLYVGDYVGGNGGPILVTDGTPGSGLTYSFLGLADGTDSIVFKNSVGVAITPDASGDGFDPAVRSFEITAPGTFNPWSGSGAQPNVTLEYRARIK</sequence>
<feature type="chain" id="PRO_5003071521" evidence="1">
    <location>
        <begin position="34"/>
        <end position="582"/>
    </location>
</feature>
<evidence type="ECO:0000313" key="2">
    <source>
        <dbReference type="EMBL" id="ADE54311.1"/>
    </source>
</evidence>
<accession>D5EIR2</accession>
<reference evidence="2 3" key="1">
    <citation type="journal article" date="2010" name="Stand. Genomic Sci.">
        <title>Complete genome sequence of Coraliomargarita akajimensis type strain (04OKA010-24).</title>
        <authorList>
            <person name="Mavromatis K."/>
            <person name="Abt B."/>
            <person name="Brambilla E."/>
            <person name="Lapidus A."/>
            <person name="Copeland A."/>
            <person name="Deshpande S."/>
            <person name="Nolan M."/>
            <person name="Lucas S."/>
            <person name="Tice H."/>
            <person name="Cheng J.F."/>
            <person name="Han C."/>
            <person name="Detter J.C."/>
            <person name="Woyke T."/>
            <person name="Goodwin L."/>
            <person name="Pitluck S."/>
            <person name="Held B."/>
            <person name="Brettin T."/>
            <person name="Tapia R."/>
            <person name="Ivanova N."/>
            <person name="Mikhailova N."/>
            <person name="Pati A."/>
            <person name="Liolios K."/>
            <person name="Chen A."/>
            <person name="Palaniappan K."/>
            <person name="Land M."/>
            <person name="Hauser L."/>
            <person name="Chang Y.J."/>
            <person name="Jeffries C.D."/>
            <person name="Rohde M."/>
            <person name="Goker M."/>
            <person name="Bristow J."/>
            <person name="Eisen J.A."/>
            <person name="Markowitz V."/>
            <person name="Hugenholtz P."/>
            <person name="Klenk H.P."/>
            <person name="Kyrpides N.C."/>
        </authorList>
    </citation>
    <scope>NUCLEOTIDE SEQUENCE [LARGE SCALE GENOMIC DNA]</scope>
    <source>
        <strain evidence="3">DSM 45221 / IAM 15411 / JCM 23193 / KCTC 12865</strain>
    </source>
</reference>
<organism evidence="2 3">
    <name type="scientific">Coraliomargarita akajimensis (strain DSM 45221 / IAM 15411 / JCM 23193 / KCTC 12865 / 04OKA010-24)</name>
    <dbReference type="NCBI Taxonomy" id="583355"/>
    <lineage>
        <taxon>Bacteria</taxon>
        <taxon>Pseudomonadati</taxon>
        <taxon>Verrucomicrobiota</taxon>
        <taxon>Opitutia</taxon>
        <taxon>Puniceicoccales</taxon>
        <taxon>Coraliomargaritaceae</taxon>
        <taxon>Coraliomargarita</taxon>
    </lineage>
</organism>
<dbReference type="KEGG" id="caa:Caka_1291"/>
<protein>
    <submittedName>
        <fullName evidence="2">Uncharacterized protein</fullName>
    </submittedName>
</protein>
<dbReference type="OrthoDB" id="5400913at2"/>